<dbReference type="PATRIC" id="fig|702453.3.peg.1180"/>
<comment type="caution">
    <text evidence="1">The sequence shown here is derived from an EMBL/GenBank/DDBJ whole genome shotgun (WGS) entry which is preliminary data.</text>
</comment>
<sequence>MKTTFNDGEAVEILFEMVFEEYEGILNTSRLIQVIHAFTEWAIEQEKLKEEEAE</sequence>
<evidence type="ECO:0000313" key="1">
    <source>
        <dbReference type="EMBL" id="EFS00390.1"/>
    </source>
</evidence>
<dbReference type="Proteomes" id="UP000004302">
    <property type="component" value="Chromosome"/>
</dbReference>
<protein>
    <submittedName>
        <fullName evidence="1">Uncharacterized protein</fullName>
    </submittedName>
</protein>
<gene>
    <name evidence="1" type="ORF">NT03LS_1444</name>
</gene>
<dbReference type="EMBL" id="ADXJ01000555">
    <property type="protein sequence ID" value="EFS00390.1"/>
    <property type="molecule type" value="Genomic_DNA"/>
</dbReference>
<name>E3ZPR4_LISSE</name>
<reference evidence="1" key="1">
    <citation type="journal article" date="2010" name="Microbiol. Resour. Announc.">
        <title>Comparative genomics of the bacterial genus Listeria: Genome evolution is characterized by limited gene acquisition and limited gene loss.</title>
        <authorList>
            <person name="den Bakker H.C."/>
            <person name="Cummings C.A."/>
            <person name="Ferreira V."/>
            <person name="Vatta P."/>
            <person name="Orsi R.H."/>
            <person name="Degoricija L."/>
            <person name="Barker M."/>
            <person name="Petrauskene O."/>
            <person name="Furtado M.R."/>
            <person name="Wiedmann M."/>
        </authorList>
    </citation>
    <scope>NUCLEOTIDE SEQUENCE [LARGE SCALE GENOMIC DNA]</scope>
    <source>
        <strain evidence="1">FSL N1-067</strain>
    </source>
</reference>
<organism evidence="1">
    <name type="scientific">Listeria seeligeri FSL N1-067</name>
    <dbReference type="NCBI Taxonomy" id="702453"/>
    <lineage>
        <taxon>Bacteria</taxon>
        <taxon>Bacillati</taxon>
        <taxon>Bacillota</taxon>
        <taxon>Bacilli</taxon>
        <taxon>Bacillales</taxon>
        <taxon>Listeriaceae</taxon>
        <taxon>Listeria</taxon>
    </lineage>
</organism>
<dbReference type="AlphaFoldDB" id="E3ZPR4"/>
<dbReference type="HOGENOM" id="CLU_3045027_0_0_9"/>
<proteinExistence type="predicted"/>
<accession>E3ZPR4</accession>